<dbReference type="AlphaFoldDB" id="A0A0L0NW16"/>
<evidence type="ECO:0000256" key="1">
    <source>
        <dbReference type="ARBA" id="ARBA00004123"/>
    </source>
</evidence>
<evidence type="ECO:0000256" key="7">
    <source>
        <dbReference type="ARBA" id="ARBA00023242"/>
    </source>
</evidence>
<dbReference type="GO" id="GO:0005634">
    <property type="term" value="C:nucleus"/>
    <property type="evidence" value="ECO:0007669"/>
    <property type="project" value="UniProtKB-SubCell"/>
</dbReference>
<evidence type="ECO:0000259" key="8">
    <source>
        <dbReference type="SMART" id="SM01349"/>
    </source>
</evidence>
<gene>
    <name evidence="9" type="ORF">QG37_04973</name>
</gene>
<evidence type="ECO:0000256" key="5">
    <source>
        <dbReference type="ARBA" id="ARBA00022737"/>
    </source>
</evidence>
<dbReference type="InterPro" id="IPR016024">
    <property type="entry name" value="ARM-type_fold"/>
</dbReference>
<keyword evidence="5" id="KW-0677">Repeat</keyword>
<comment type="caution">
    <text evidence="9">The sequence shown here is derived from an EMBL/GenBank/DDBJ whole genome shotgun (WGS) entry which is preliminary data.</text>
</comment>
<dbReference type="Pfam" id="PF13513">
    <property type="entry name" value="HEAT_EZ"/>
    <property type="match status" value="1"/>
</dbReference>
<dbReference type="SMART" id="SM01349">
    <property type="entry name" value="TOG"/>
    <property type="match status" value="1"/>
</dbReference>
<dbReference type="InterPro" id="IPR040122">
    <property type="entry name" value="Importin_beta"/>
</dbReference>
<dbReference type="PANTHER" id="PTHR10527">
    <property type="entry name" value="IMPORTIN BETA"/>
    <property type="match status" value="1"/>
</dbReference>
<dbReference type="Gene3D" id="1.25.10.10">
    <property type="entry name" value="Leucine-rich Repeat Variant"/>
    <property type="match status" value="2"/>
</dbReference>
<evidence type="ECO:0000256" key="2">
    <source>
        <dbReference type="ARBA" id="ARBA00004496"/>
    </source>
</evidence>
<dbReference type="Pfam" id="PF18816">
    <property type="entry name" value="Importin_rep_5"/>
    <property type="match status" value="1"/>
</dbReference>
<dbReference type="InterPro" id="IPR040928">
    <property type="entry name" value="Importin_rep_5"/>
</dbReference>
<sequence length="1090" mass="121302">MSLSDSTISELNRLLEGLISTENEPRRAAEEALEREWRSPGKVDILLLYLANNSVESSNETLRSFCAVLFRRLAIRSPKKMGTVIDRTIAELDEQVKLQIRDVLLRGFVAPQSGTVRRKLADAIAEVAKEYCSPPGLWPSLLPTLFEAVTSQTASMRECAFRVFSSCPEIIDSDLVPKALSVFEAGFDDTEDDVRISACTAFVSYFRESPKKVWLSMSPLLPSLLNSLPRFLSNGKDDALANVLENLIELVEMAPKMFKDMFPVMIEFCSTVCKNRDLDGSARLAALELMTMFSEVSPGMCRLTATYSSTMVLVNLALLTEVSIDDEEAADWNNNDNTEDDEDEPEYEAARQSLDRISLNLGGQAIAGPLFQYLPDMCHSLRWRECFAALMALSAAAEGCTEVLINEIPKLLDLVLPCINHPHPRVQFACCNALGQISTDFAGIIQRTSGDRILPALISKLTQKSVFKVQKHSAAALVNFCEAAPNEVLEPYLDDLLNNLLALLLSPKRYVQEQVLSTIAIIADAAQKKFLKYHDTLLPMLIEFLRSTLGDESRALKAKCIECATLIGLAVGKEHFNSHIQIVIDLLILLQEECSESDDPLKSHLEQGWVRICKLIGKDFVPYLPIVIPPLLQTARAAQDVSLLEEEEAEEFNNSDEWDVINLSGKLIAVHTAALDEKVTAMDLLREYSAQLNSDFYPWVADIAENIAIPALDFYLHDGVRASASLTLASVLRSSVYANGTLSHESTNLWNQICMKLSGALINEPVPEVLVAYYTSLIECVDIMDLQLFVHEQLSVLTDSLLSNLSQIFERVKYRDSEDDQFTEDVDEDQEEFTDEELLNEINRVISTLFKKTGDLFVLHYQKLLSSIVETFIVDENSSVKLCGLSIVCDLFEFCRDSNEQVNYLKFIISDCLTTLQAEIRQGAAHAIGIAAQHKGVLYVSLLIECLPLLFQVATFPDAKAEENLRATESCLSAIALICKFHTSAILNLEQIITQWLNLLPVLHDEEAAVNCYEFLLVLISSQHAVVKKNLEKVIESIMLALSHKSVTGKLAADCVEAAKAMLGSIPRNDAIRLLSGFTDQELINSYFKS</sequence>
<dbReference type="VEuPathDB" id="FungiDB:CJI96_0005259"/>
<keyword evidence="6" id="KW-0653">Protein transport</keyword>
<dbReference type="InterPro" id="IPR057672">
    <property type="entry name" value="TPR_IPO4/5"/>
</dbReference>
<keyword evidence="4" id="KW-0963">Cytoplasm</keyword>
<dbReference type="VEuPathDB" id="FungiDB:CJJ09_005187"/>
<dbReference type="Proteomes" id="UP000037122">
    <property type="component" value="Unassembled WGS sequence"/>
</dbReference>
<dbReference type="EMBL" id="LGST01000034">
    <property type="protein sequence ID" value="KND98208.1"/>
    <property type="molecule type" value="Genomic_DNA"/>
</dbReference>
<evidence type="ECO:0000256" key="3">
    <source>
        <dbReference type="ARBA" id="ARBA00022448"/>
    </source>
</evidence>
<dbReference type="VEuPathDB" id="FungiDB:CJJ07_005510"/>
<organism evidence="9 10">
    <name type="scientific">Candidozyma auris</name>
    <name type="common">Yeast</name>
    <name type="synonym">Candida auris</name>
    <dbReference type="NCBI Taxonomy" id="498019"/>
    <lineage>
        <taxon>Eukaryota</taxon>
        <taxon>Fungi</taxon>
        <taxon>Dikarya</taxon>
        <taxon>Ascomycota</taxon>
        <taxon>Saccharomycotina</taxon>
        <taxon>Pichiomycetes</taxon>
        <taxon>Metschnikowiaceae</taxon>
        <taxon>Candidozyma</taxon>
    </lineage>
</organism>
<dbReference type="InterPro" id="IPR041389">
    <property type="entry name" value="Importin_rep_6"/>
</dbReference>
<dbReference type="InterPro" id="IPR034085">
    <property type="entry name" value="TOG"/>
</dbReference>
<dbReference type="VEuPathDB" id="FungiDB:B9J08_004232"/>
<dbReference type="Pfam" id="PF18808">
    <property type="entry name" value="Importin_rep_4"/>
    <property type="match status" value="1"/>
</dbReference>
<evidence type="ECO:0000313" key="9">
    <source>
        <dbReference type="EMBL" id="KND98208.1"/>
    </source>
</evidence>
<dbReference type="InterPro" id="IPR011989">
    <property type="entry name" value="ARM-like"/>
</dbReference>
<dbReference type="GO" id="GO:0005737">
    <property type="term" value="C:cytoplasm"/>
    <property type="evidence" value="ECO:0007669"/>
    <property type="project" value="UniProtKB-SubCell"/>
</dbReference>
<comment type="subcellular location">
    <subcellularLocation>
        <location evidence="2">Cytoplasm</location>
    </subcellularLocation>
    <subcellularLocation>
        <location evidence="1">Nucleus</location>
    </subcellularLocation>
</comment>
<dbReference type="SUPFAM" id="SSF48371">
    <property type="entry name" value="ARM repeat"/>
    <property type="match status" value="2"/>
</dbReference>
<keyword evidence="3" id="KW-0813">Transport</keyword>
<name>A0A0L0NW16_CANAR</name>
<dbReference type="InterPro" id="IPR041653">
    <property type="entry name" value="Importin_rep_4"/>
</dbReference>
<accession>A0A0L0NW16</accession>
<dbReference type="VEuPathDB" id="FungiDB:CJI97_004297"/>
<dbReference type="InterPro" id="IPR058584">
    <property type="entry name" value="IMB1_TNPO1-like_TPR"/>
</dbReference>
<evidence type="ECO:0000256" key="6">
    <source>
        <dbReference type="ARBA" id="ARBA00022927"/>
    </source>
</evidence>
<keyword evidence="7" id="KW-0539">Nucleus</keyword>
<dbReference type="Pfam" id="PF25574">
    <property type="entry name" value="TPR_IMB1"/>
    <property type="match status" value="1"/>
</dbReference>
<protein>
    <recommendedName>
        <fullName evidence="8">TOG domain-containing protein</fullName>
    </recommendedName>
</protein>
<evidence type="ECO:0000256" key="4">
    <source>
        <dbReference type="ARBA" id="ARBA00022490"/>
    </source>
</evidence>
<evidence type="ECO:0000313" key="10">
    <source>
        <dbReference type="Proteomes" id="UP000037122"/>
    </source>
</evidence>
<dbReference type="VEuPathDB" id="FungiDB:QG37_04973"/>
<dbReference type="GO" id="GO:0006606">
    <property type="term" value="P:protein import into nucleus"/>
    <property type="evidence" value="ECO:0007669"/>
    <property type="project" value="InterPro"/>
</dbReference>
<feature type="domain" description="TOG" evidence="8">
    <location>
        <begin position="360"/>
        <end position="603"/>
    </location>
</feature>
<dbReference type="Pfam" id="PF25780">
    <property type="entry name" value="TPR_IPO5"/>
    <property type="match status" value="1"/>
</dbReference>
<proteinExistence type="predicted"/>
<dbReference type="Pfam" id="PF18829">
    <property type="entry name" value="Importin_rep_6"/>
    <property type="match status" value="1"/>
</dbReference>
<reference evidence="10" key="1">
    <citation type="journal article" date="2015" name="BMC Genomics">
        <title>Draft genome of a commonly misdiagnosed multidrug resistant pathogen Candida auris.</title>
        <authorList>
            <person name="Chatterjee S."/>
            <person name="Alampalli S.V."/>
            <person name="Nageshan R.K."/>
            <person name="Chettiar S.T."/>
            <person name="Joshi S."/>
            <person name="Tatu U.S."/>
        </authorList>
    </citation>
    <scope>NUCLEOTIDE SEQUENCE [LARGE SCALE GENOMIC DNA]</scope>
    <source>
        <strain evidence="10">6684</strain>
    </source>
</reference>